<gene>
    <name evidence="1" type="ORF">Naga_100546g3</name>
</gene>
<dbReference type="Proteomes" id="UP000019335">
    <property type="component" value="Chromosome 10"/>
</dbReference>
<protein>
    <submittedName>
        <fullName evidence="1">Uncharacterized protein</fullName>
    </submittedName>
</protein>
<name>W7TZ36_9STRA</name>
<accession>W7TZ36</accession>
<dbReference type="AlphaFoldDB" id="W7TZ36"/>
<dbReference type="EMBL" id="AZIL01000864">
    <property type="protein sequence ID" value="EWM25659.1"/>
    <property type="molecule type" value="Genomic_DNA"/>
</dbReference>
<reference evidence="1 2" key="1">
    <citation type="journal article" date="2014" name="Mol. Plant">
        <title>Chromosome Scale Genome Assembly and Transcriptome Profiling of Nannochloropsis gaditana in Nitrogen Depletion.</title>
        <authorList>
            <person name="Corteggiani Carpinelli E."/>
            <person name="Telatin A."/>
            <person name="Vitulo N."/>
            <person name="Forcato C."/>
            <person name="D'Angelo M."/>
            <person name="Schiavon R."/>
            <person name="Vezzi A."/>
            <person name="Giacometti G.M."/>
            <person name="Morosinotto T."/>
            <person name="Valle G."/>
        </authorList>
    </citation>
    <scope>NUCLEOTIDE SEQUENCE [LARGE SCALE GENOMIC DNA]</scope>
    <source>
        <strain evidence="1 2">B-31</strain>
    </source>
</reference>
<comment type="caution">
    <text evidence="1">The sequence shown here is derived from an EMBL/GenBank/DDBJ whole genome shotgun (WGS) entry which is preliminary data.</text>
</comment>
<proteinExistence type="predicted"/>
<organism evidence="1 2">
    <name type="scientific">Nannochloropsis gaditana</name>
    <dbReference type="NCBI Taxonomy" id="72520"/>
    <lineage>
        <taxon>Eukaryota</taxon>
        <taxon>Sar</taxon>
        <taxon>Stramenopiles</taxon>
        <taxon>Ochrophyta</taxon>
        <taxon>Eustigmatophyceae</taxon>
        <taxon>Eustigmatales</taxon>
        <taxon>Monodopsidaceae</taxon>
        <taxon>Nannochloropsis</taxon>
    </lineage>
</organism>
<keyword evidence="2" id="KW-1185">Reference proteome</keyword>
<sequence length="93" mass="10552">MIRVYFKMNAKDTPETRAAEDGLQISCVPAFSRLKRSLLYQGVTTICTLMQGNFQPAIYGSPCRCCRRCPLQRLTNCPCFEENLPQRNISTSV</sequence>
<evidence type="ECO:0000313" key="1">
    <source>
        <dbReference type="EMBL" id="EWM25659.1"/>
    </source>
</evidence>
<evidence type="ECO:0000313" key="2">
    <source>
        <dbReference type="Proteomes" id="UP000019335"/>
    </source>
</evidence>